<dbReference type="InterPro" id="IPR027417">
    <property type="entry name" value="P-loop_NTPase"/>
</dbReference>
<proteinExistence type="predicted"/>
<dbReference type="RefSeq" id="WP_320289108.1">
    <property type="nucleotide sequence ID" value="NZ_JAVIIW010000024.1"/>
</dbReference>
<dbReference type="InterPro" id="IPR004027">
    <property type="entry name" value="SEC_C_motif"/>
</dbReference>
<evidence type="ECO:0000313" key="2">
    <source>
        <dbReference type="Proteomes" id="UP001287059"/>
    </source>
</evidence>
<name>A0ABU4Y1I9_9HYPH</name>
<dbReference type="Proteomes" id="UP001287059">
    <property type="component" value="Unassembled WGS sequence"/>
</dbReference>
<dbReference type="SUPFAM" id="SSF103642">
    <property type="entry name" value="Sec-C motif"/>
    <property type="match status" value="1"/>
</dbReference>
<evidence type="ECO:0000313" key="1">
    <source>
        <dbReference type="EMBL" id="MDX8480821.1"/>
    </source>
</evidence>
<dbReference type="Pfam" id="PF02810">
    <property type="entry name" value="SEC-C"/>
    <property type="match status" value="1"/>
</dbReference>
<accession>A0ABU4Y1I9</accession>
<dbReference type="EMBL" id="JAVIIW010000024">
    <property type="protein sequence ID" value="MDX8480821.1"/>
    <property type="molecule type" value="Genomic_DNA"/>
</dbReference>
<comment type="caution">
    <text evidence="1">The sequence shown here is derived from an EMBL/GenBank/DDBJ whole genome shotgun (WGS) entry which is preliminary data.</text>
</comment>
<protein>
    <submittedName>
        <fullName evidence="1">SEC-C metal-binding domain-containing protein</fullName>
    </submittedName>
</protein>
<reference evidence="1 2" key="1">
    <citation type="submission" date="2023-08" db="EMBL/GenBank/DDBJ databases">
        <title>Implementing the SeqCode for naming new Mesorhizobium species isolated from Vachellia karroo root nodules.</title>
        <authorList>
            <person name="Van Lill M."/>
        </authorList>
    </citation>
    <scope>NUCLEOTIDE SEQUENCE [LARGE SCALE GENOMIC DNA]</scope>
    <source>
        <strain evidence="1 2">VK24D</strain>
    </source>
</reference>
<organism evidence="1 2">
    <name type="scientific">Mesorhizobium album</name>
    <dbReference type="NCBI Taxonomy" id="3072314"/>
    <lineage>
        <taxon>Bacteria</taxon>
        <taxon>Pseudomonadati</taxon>
        <taxon>Pseudomonadota</taxon>
        <taxon>Alphaproteobacteria</taxon>
        <taxon>Hyphomicrobiales</taxon>
        <taxon>Phyllobacteriaceae</taxon>
        <taxon>Mesorhizobium</taxon>
    </lineage>
</organism>
<dbReference type="SUPFAM" id="SSF52540">
    <property type="entry name" value="P-loop containing nucleoside triphosphate hydrolases"/>
    <property type="match status" value="1"/>
</dbReference>
<keyword evidence="2" id="KW-1185">Reference proteome</keyword>
<dbReference type="Gene3D" id="3.10.450.50">
    <property type="match status" value="1"/>
</dbReference>
<gene>
    <name evidence="1" type="ORF">RFN28_20495</name>
</gene>
<sequence>MDAASGEGSPPLMQSIRARPSVLDPAQLGRIESVHRGFLFQHLYAVQCLLSAATLKMQTVSVEGDEDVEVQLDGTHIYVQVKHRKEALAWDDIESALARFAELRAAHARGVREGTARFVIVCNAGPNGPLLERLAGCDLPPDVTIDWPAAEPAKRILPVPQPTLMEAVQATCGLAETLPFATLAPETLVWKLAGLVTLAATGEKATLDHVFAARDLPALFEQLVLQLQDLPVPPVPYRVQLDEPSLSTGERVRLIVGYSGAGKTSWLAQSAQHAPNPLVYLDVADLPGAALANAVAREIAGRLLKGGQGLGEIFLPGASGREILQLLSRRMDERGEVVTVALDNVHKLGADDLIGVVQAAKDIRFVLLGRPEGEVAAIEAIIGVARENLSGWAPDTVAAAAHDAGCHGDAADCQHLIDLTGGLPLFVLNALSVAGSDYDGSVKRLYADLARSAHTREMAQDHILGRVFARLPAVVAEVADLLSLCDVPITREEAGSYVAAAGGLERPIFLQALRHLMSQGLLQVFARDRIKLHDAARVVGTGRLALHGTDALRTRQEALRTVVQESLQTSWSPAKLSLFLRLTGEVGRLDLLVEMATEELFHEMGVWPEVEPYLEQGAEDETVPPDQRIKALDALAFADIKAGSDRAAAWLDQMDALITKHDLGAEERLRVGMKRMNLLAKDGDRRGAVRLIADLTPIVQELPAAHRRIFSYNIACAELELGEPTAAAERVEPLIGEYYGLIGLTSALVMGNNAPDLAKMMKKGADVDDIKHLADSLDVFAKARDAQGKPTPLARVHALKFYDLAHAPDSLFRVGQDLVDQFIRRRDFDGALNVMETMILPQLRQWKLADYLITVRSHYAVVLAYCSRFDDAEAEMARLKPYEPGLKLLVQNELAAQRELIRHLRAVGPPPKWVPAPGLLQQIAAALKQNGRPLLERAPAMAQKIGRNERCPCGSGEKYKRCHGRLR</sequence>